<dbReference type="OrthoDB" id="8839911at2"/>
<reference evidence="6 7" key="1">
    <citation type="submission" date="2014-01" db="EMBL/GenBank/DDBJ databases">
        <title>Full genme sequencing of cellulolytic bacterium Gynuella sunshinyii YC6258T gen. nov., sp. nov.</title>
        <authorList>
            <person name="Khan H."/>
            <person name="Chung E.J."/>
            <person name="Chung Y.R."/>
        </authorList>
    </citation>
    <scope>NUCLEOTIDE SEQUENCE [LARGE SCALE GENOMIC DNA]</scope>
    <source>
        <strain evidence="6 7">YC6258</strain>
    </source>
</reference>
<dbReference type="GO" id="GO:0003700">
    <property type="term" value="F:DNA-binding transcription factor activity"/>
    <property type="evidence" value="ECO:0007669"/>
    <property type="project" value="InterPro"/>
</dbReference>
<accession>A0A0C5VLV1</accession>
<dbReference type="HOGENOM" id="CLU_039613_39_0_6"/>
<dbReference type="SUPFAM" id="SSF46785">
    <property type="entry name" value="Winged helix' DNA-binding domain"/>
    <property type="match status" value="1"/>
</dbReference>
<dbReference type="KEGG" id="gsn:YC6258_03661"/>
<dbReference type="InterPro" id="IPR000847">
    <property type="entry name" value="LysR_HTH_N"/>
</dbReference>
<keyword evidence="7" id="KW-1185">Reference proteome</keyword>
<comment type="similarity">
    <text evidence="1">Belongs to the LysR transcriptional regulatory family.</text>
</comment>
<dbReference type="PANTHER" id="PTHR30118:SF6">
    <property type="entry name" value="HTH-TYPE TRANSCRIPTIONAL REGULATOR LEUO"/>
    <property type="match status" value="1"/>
</dbReference>
<dbReference type="InterPro" id="IPR036390">
    <property type="entry name" value="WH_DNA-bd_sf"/>
</dbReference>
<dbReference type="Pfam" id="PF00126">
    <property type="entry name" value="HTH_1"/>
    <property type="match status" value="1"/>
</dbReference>
<dbReference type="SUPFAM" id="SSF53850">
    <property type="entry name" value="Periplasmic binding protein-like II"/>
    <property type="match status" value="1"/>
</dbReference>
<dbReference type="EMBL" id="CP007142">
    <property type="protein sequence ID" value="AJQ95697.1"/>
    <property type="molecule type" value="Genomic_DNA"/>
</dbReference>
<dbReference type="Gene3D" id="1.10.10.10">
    <property type="entry name" value="Winged helix-like DNA-binding domain superfamily/Winged helix DNA-binding domain"/>
    <property type="match status" value="1"/>
</dbReference>
<dbReference type="RefSeq" id="WP_044617917.1">
    <property type="nucleotide sequence ID" value="NZ_CP007142.1"/>
</dbReference>
<dbReference type="PANTHER" id="PTHR30118">
    <property type="entry name" value="HTH-TYPE TRANSCRIPTIONAL REGULATOR LEUO-RELATED"/>
    <property type="match status" value="1"/>
</dbReference>
<sequence>MRFNKLDLNLLVALDVLLTEQNITRAAEKINLSPSAMSSALSRLRDYFSDDLLTPIGRRMVVTPLGENLIGPVRNVLNAIESTVLLQPEFDPLKTDRVFSFFTSDYTQMVLSPRLLSLAAGQQSTARFQFQPQVENPYEALERGEADFLIIPMDYVSPDHPSEVLYEEDFVCIQWQGSPFANQPMTLERYESAGHIVMRPDGVRYRNFFESTLEKHYDIQRRVVVTSYSFSVLPSMIIGTDYIATMHRRLAQLLAKGLSLVIHELPFQIPPMKQAMQWHQYRNNDPGLEWVKEMLRRAADSLSNPDAG</sequence>
<dbReference type="Pfam" id="PF03466">
    <property type="entry name" value="LysR_substrate"/>
    <property type="match status" value="1"/>
</dbReference>
<keyword evidence="3" id="KW-0238">DNA-binding</keyword>
<keyword evidence="4" id="KW-0804">Transcription</keyword>
<evidence type="ECO:0000256" key="3">
    <source>
        <dbReference type="ARBA" id="ARBA00023125"/>
    </source>
</evidence>
<evidence type="ECO:0000259" key="5">
    <source>
        <dbReference type="PROSITE" id="PS50931"/>
    </source>
</evidence>
<dbReference type="STRING" id="1445510.YC6258_03661"/>
<dbReference type="PROSITE" id="PS50931">
    <property type="entry name" value="HTH_LYSR"/>
    <property type="match status" value="1"/>
</dbReference>
<dbReference type="AlphaFoldDB" id="A0A0C5VLV1"/>
<dbReference type="InterPro" id="IPR005119">
    <property type="entry name" value="LysR_subst-bd"/>
</dbReference>
<keyword evidence="2" id="KW-0805">Transcription regulation</keyword>
<dbReference type="PATRIC" id="fig|1445510.3.peg.3634"/>
<dbReference type="Proteomes" id="UP000032266">
    <property type="component" value="Chromosome"/>
</dbReference>
<evidence type="ECO:0000256" key="4">
    <source>
        <dbReference type="ARBA" id="ARBA00023163"/>
    </source>
</evidence>
<evidence type="ECO:0000256" key="2">
    <source>
        <dbReference type="ARBA" id="ARBA00023015"/>
    </source>
</evidence>
<dbReference type="GO" id="GO:0003677">
    <property type="term" value="F:DNA binding"/>
    <property type="evidence" value="ECO:0007669"/>
    <property type="project" value="UniProtKB-KW"/>
</dbReference>
<evidence type="ECO:0000313" key="7">
    <source>
        <dbReference type="Proteomes" id="UP000032266"/>
    </source>
</evidence>
<protein>
    <submittedName>
        <fullName evidence="6">Transcriptional regulator</fullName>
    </submittedName>
</protein>
<dbReference type="InterPro" id="IPR050389">
    <property type="entry name" value="LysR-type_TF"/>
</dbReference>
<evidence type="ECO:0000256" key="1">
    <source>
        <dbReference type="ARBA" id="ARBA00009437"/>
    </source>
</evidence>
<organism evidence="6 7">
    <name type="scientific">Gynuella sunshinyii YC6258</name>
    <dbReference type="NCBI Taxonomy" id="1445510"/>
    <lineage>
        <taxon>Bacteria</taxon>
        <taxon>Pseudomonadati</taxon>
        <taxon>Pseudomonadota</taxon>
        <taxon>Gammaproteobacteria</taxon>
        <taxon>Oceanospirillales</taxon>
        <taxon>Saccharospirillaceae</taxon>
        <taxon>Gynuella</taxon>
    </lineage>
</organism>
<proteinExistence type="inferred from homology"/>
<dbReference type="InterPro" id="IPR036388">
    <property type="entry name" value="WH-like_DNA-bd_sf"/>
</dbReference>
<dbReference type="Gene3D" id="3.40.190.10">
    <property type="entry name" value="Periplasmic binding protein-like II"/>
    <property type="match status" value="2"/>
</dbReference>
<gene>
    <name evidence="6" type="ORF">YC6258_03661</name>
</gene>
<feature type="domain" description="HTH lysR-type" evidence="5">
    <location>
        <begin position="6"/>
        <end position="63"/>
    </location>
</feature>
<name>A0A0C5VLV1_9GAMM</name>
<evidence type="ECO:0000313" key="6">
    <source>
        <dbReference type="EMBL" id="AJQ95697.1"/>
    </source>
</evidence>